<dbReference type="Proteomes" id="UP001385951">
    <property type="component" value="Unassembled WGS sequence"/>
</dbReference>
<proteinExistence type="predicted"/>
<name>A0AAW0FP96_9APHY</name>
<feature type="compositionally biased region" description="Pro residues" evidence="1">
    <location>
        <begin position="138"/>
        <end position="148"/>
    </location>
</feature>
<keyword evidence="3" id="KW-1185">Reference proteome</keyword>
<evidence type="ECO:0000313" key="2">
    <source>
        <dbReference type="EMBL" id="KAK7683100.1"/>
    </source>
</evidence>
<feature type="region of interest" description="Disordered" evidence="1">
    <location>
        <begin position="51"/>
        <end position="70"/>
    </location>
</feature>
<reference evidence="2 3" key="1">
    <citation type="submission" date="2022-09" db="EMBL/GenBank/DDBJ databases">
        <authorList>
            <person name="Palmer J.M."/>
        </authorList>
    </citation>
    <scope>NUCLEOTIDE SEQUENCE [LARGE SCALE GENOMIC DNA]</scope>
    <source>
        <strain evidence="2 3">DSM 7382</strain>
    </source>
</reference>
<accession>A0AAW0FP96</accession>
<gene>
    <name evidence="2" type="ORF">QCA50_013773</name>
</gene>
<sequence length="207" mass="23672">MLHRLGFFRTGATENALNVVRSVLDKSTEPLTTQNLWKRVVREEATLLGTSAKVDPSHHATSTDPPFPTHAVRSVRHLKHFVLPELVRQERVKKIHSVRKLTQEEIDHRLSLLSKSAREKSQISTTTDVWMWTKTTPRPKPAPQPEPEPFGKAVGEGEDWGHLNRRRRRAREEKVANDVKWLHALERAREKGLKEAATKEPSQVSLS</sequence>
<dbReference type="AlphaFoldDB" id="A0AAW0FP96"/>
<dbReference type="EMBL" id="JASBNA010000032">
    <property type="protein sequence ID" value="KAK7683100.1"/>
    <property type="molecule type" value="Genomic_DNA"/>
</dbReference>
<evidence type="ECO:0000313" key="3">
    <source>
        <dbReference type="Proteomes" id="UP001385951"/>
    </source>
</evidence>
<feature type="region of interest" description="Disordered" evidence="1">
    <location>
        <begin position="135"/>
        <end position="174"/>
    </location>
</feature>
<evidence type="ECO:0000256" key="1">
    <source>
        <dbReference type="SAM" id="MobiDB-lite"/>
    </source>
</evidence>
<protein>
    <submittedName>
        <fullName evidence="2">Uncharacterized protein</fullName>
    </submittedName>
</protein>
<comment type="caution">
    <text evidence="2">The sequence shown here is derived from an EMBL/GenBank/DDBJ whole genome shotgun (WGS) entry which is preliminary data.</text>
</comment>
<organism evidence="2 3">
    <name type="scientific">Cerrena zonata</name>
    <dbReference type="NCBI Taxonomy" id="2478898"/>
    <lineage>
        <taxon>Eukaryota</taxon>
        <taxon>Fungi</taxon>
        <taxon>Dikarya</taxon>
        <taxon>Basidiomycota</taxon>
        <taxon>Agaricomycotina</taxon>
        <taxon>Agaricomycetes</taxon>
        <taxon>Polyporales</taxon>
        <taxon>Cerrenaceae</taxon>
        <taxon>Cerrena</taxon>
    </lineage>
</organism>